<dbReference type="RefSeq" id="WP_211086129.1">
    <property type="nucleotide sequence ID" value="NZ_JAFDST010000002.1"/>
</dbReference>
<keyword evidence="2" id="KW-1185">Reference proteome</keyword>
<dbReference type="Gene3D" id="1.10.10.60">
    <property type="entry name" value="Homeodomain-like"/>
    <property type="match status" value="1"/>
</dbReference>
<dbReference type="InterPro" id="IPR009057">
    <property type="entry name" value="Homeodomain-like_sf"/>
</dbReference>
<reference evidence="1 2" key="1">
    <citation type="submission" date="2021-01" db="EMBL/GenBank/DDBJ databases">
        <title>Genomic Encyclopedia of Type Strains, Phase IV (KMG-IV): sequencing the most valuable type-strain genomes for metagenomic binning, comparative biology and taxonomic classification.</title>
        <authorList>
            <person name="Goeker M."/>
        </authorList>
    </citation>
    <scope>NUCLEOTIDE SEQUENCE [LARGE SCALE GENOMIC DNA]</scope>
    <source>
        <strain evidence="1 2">DSM 103394</strain>
    </source>
</reference>
<sequence length="56" mass="6760">MRTYKHWTSKEINRLMDMRERLGMTYRAIATVLNRPSISVEKRYRKQKGHYSDAGQ</sequence>
<dbReference type="SUPFAM" id="SSF46689">
    <property type="entry name" value="Homeodomain-like"/>
    <property type="match status" value="1"/>
</dbReference>
<evidence type="ECO:0000313" key="1">
    <source>
        <dbReference type="EMBL" id="MBP1081402.1"/>
    </source>
</evidence>
<protein>
    <submittedName>
        <fullName evidence="1">IS30 family transposase</fullName>
    </submittedName>
</protein>
<dbReference type="EMBL" id="JAFDST010000002">
    <property type="protein sequence ID" value="MBP1081402.1"/>
    <property type="molecule type" value="Genomic_DNA"/>
</dbReference>
<gene>
    <name evidence="1" type="ORF">JOC74_001895</name>
</gene>
<dbReference type="Proteomes" id="UP000674416">
    <property type="component" value="Unassembled WGS sequence"/>
</dbReference>
<name>A0ABS4CXA9_9BACI</name>
<accession>A0ABS4CXA9</accession>
<comment type="caution">
    <text evidence="1">The sequence shown here is derived from an EMBL/GenBank/DDBJ whole genome shotgun (WGS) entry which is preliminary data.</text>
</comment>
<proteinExistence type="predicted"/>
<organism evidence="1 2">
    <name type="scientific">Bacillus capparidis</name>
    <dbReference type="NCBI Taxonomy" id="1840411"/>
    <lineage>
        <taxon>Bacteria</taxon>
        <taxon>Bacillati</taxon>
        <taxon>Bacillota</taxon>
        <taxon>Bacilli</taxon>
        <taxon>Bacillales</taxon>
        <taxon>Bacillaceae</taxon>
        <taxon>Bacillus</taxon>
    </lineage>
</organism>
<evidence type="ECO:0000313" key="2">
    <source>
        <dbReference type="Proteomes" id="UP000674416"/>
    </source>
</evidence>